<sequence length="111" mass="12511">MRCMDFLQSLAKGKFMKLSPLFAATPDFDGLDEGQLRPSRAAFVLPSLLHSFSHGAVSPKPMAPRATKRLRHSGKPTPRYSVGPLFGLFRRYRSWLHKQYADLAAGSHFYD</sequence>
<protein>
    <submittedName>
        <fullName evidence="1">Uncharacterized protein</fullName>
    </submittedName>
</protein>
<gene>
    <name evidence="1" type="ORF">SAMN04488135_115125</name>
</gene>
<dbReference type="Proteomes" id="UP000184226">
    <property type="component" value="Unassembled WGS sequence"/>
</dbReference>
<dbReference type="AlphaFoldDB" id="A0A1M5ZKX2"/>
<evidence type="ECO:0000313" key="1">
    <source>
        <dbReference type="EMBL" id="SHI24789.1"/>
    </source>
</evidence>
<accession>A0A1M5ZKX2</accession>
<evidence type="ECO:0000313" key="2">
    <source>
        <dbReference type="Proteomes" id="UP000184226"/>
    </source>
</evidence>
<organism evidence="1 2">
    <name type="scientific">Pollutimonas bauzanensis</name>
    <dbReference type="NCBI Taxonomy" id="658167"/>
    <lineage>
        <taxon>Bacteria</taxon>
        <taxon>Pseudomonadati</taxon>
        <taxon>Pseudomonadota</taxon>
        <taxon>Betaproteobacteria</taxon>
        <taxon>Burkholderiales</taxon>
        <taxon>Alcaligenaceae</taxon>
        <taxon>Pollutimonas</taxon>
    </lineage>
</organism>
<keyword evidence="2" id="KW-1185">Reference proteome</keyword>
<dbReference type="EMBL" id="FQXE01000015">
    <property type="protein sequence ID" value="SHI24789.1"/>
    <property type="molecule type" value="Genomic_DNA"/>
</dbReference>
<proteinExistence type="predicted"/>
<reference evidence="1 2" key="1">
    <citation type="submission" date="2016-11" db="EMBL/GenBank/DDBJ databases">
        <authorList>
            <person name="Jaros S."/>
            <person name="Januszkiewicz K."/>
            <person name="Wedrychowicz H."/>
        </authorList>
    </citation>
    <scope>NUCLEOTIDE SEQUENCE [LARGE SCALE GENOMIC DNA]</scope>
    <source>
        <strain evidence="1 2">CGMCC 1.10190</strain>
    </source>
</reference>
<name>A0A1M5ZKX2_9BURK</name>